<dbReference type="RefSeq" id="WP_069965290.1">
    <property type="nucleotide sequence ID" value="NZ_CM124774.1"/>
</dbReference>
<gene>
    <name evidence="1" type="ORF">BH720_01035</name>
</gene>
<accession>A0A1E5QQW5</accession>
<proteinExistence type="predicted"/>
<evidence type="ECO:0000313" key="1">
    <source>
        <dbReference type="EMBL" id="OEJ77050.1"/>
    </source>
</evidence>
<organism evidence="1">
    <name type="scientific">Desertifilum tharense IPPAS B-1220</name>
    <dbReference type="NCBI Taxonomy" id="1781255"/>
    <lineage>
        <taxon>Bacteria</taxon>
        <taxon>Bacillati</taxon>
        <taxon>Cyanobacteriota</taxon>
        <taxon>Cyanophyceae</taxon>
        <taxon>Desertifilales</taxon>
        <taxon>Desertifilaceae</taxon>
        <taxon>Desertifilum</taxon>
    </lineage>
</organism>
<name>A0A1E5QQW5_9CYAN</name>
<dbReference type="STRING" id="1781255.BH720_01035"/>
<reference evidence="1" key="1">
    <citation type="submission" date="2016-09" db="EMBL/GenBank/DDBJ databases">
        <title>Draft genome of thermotolerant cyanobacterium Desertifilum sp. strain IPPAS B-1220.</title>
        <authorList>
            <person name="Sinetova M.A."/>
            <person name="Bolakhan K."/>
            <person name="Zayadan B.K."/>
            <person name="Mironov K.S."/>
            <person name="Ustinova V."/>
            <person name="Kupriyanova E.V."/>
            <person name="Sidorov R.A."/>
            <person name="Skrypnik A.N."/>
            <person name="Gogoleva N.E."/>
            <person name="Gogolev Y.V."/>
            <person name="Los D.A."/>
        </authorList>
    </citation>
    <scope>NUCLEOTIDE SEQUENCE [LARGE SCALE GENOMIC DNA]</scope>
    <source>
        <strain evidence="1">IPPAS B-1220</strain>
    </source>
</reference>
<dbReference type="OrthoDB" id="9066681at2"/>
<dbReference type="EMBL" id="MJGC01000016">
    <property type="protein sequence ID" value="OEJ77050.1"/>
    <property type="molecule type" value="Genomic_DNA"/>
</dbReference>
<comment type="caution">
    <text evidence="1">The sequence shown here is derived from an EMBL/GenBank/DDBJ whole genome shotgun (WGS) entry which is preliminary data.</text>
</comment>
<protein>
    <submittedName>
        <fullName evidence="1">Uncharacterized protein</fullName>
    </submittedName>
</protein>
<dbReference type="AlphaFoldDB" id="A0A1E5QQW5"/>
<sequence>MSEYQYYEFQAIDRPLTANEQAEIRKLSSRVQPTPTQAVFVYNYGDFRGNPEEILATYPRSTPQATPGFRRLSELTAIADRLSKEREDREQQALKKQRIEQLEALALKETETWETVGELIRLKQSQAYDRAVTFLQDLRDLADYQGQLPQFIQRLEKLKSEYHNRPALLARLKKIER</sequence>